<feature type="compositionally biased region" description="Basic residues" evidence="1">
    <location>
        <begin position="56"/>
        <end position="73"/>
    </location>
</feature>
<accession>A0A7S3IZC6</accession>
<dbReference type="AlphaFoldDB" id="A0A7S3IZC6"/>
<organism evidence="2">
    <name type="scientific">Euplotes harpa</name>
    <dbReference type="NCBI Taxonomy" id="151035"/>
    <lineage>
        <taxon>Eukaryota</taxon>
        <taxon>Sar</taxon>
        <taxon>Alveolata</taxon>
        <taxon>Ciliophora</taxon>
        <taxon>Intramacronucleata</taxon>
        <taxon>Spirotrichea</taxon>
        <taxon>Hypotrichia</taxon>
        <taxon>Euplotida</taxon>
        <taxon>Euplotidae</taxon>
        <taxon>Euplotes</taxon>
    </lineage>
</organism>
<protein>
    <submittedName>
        <fullName evidence="2">Uncharacterized protein</fullName>
    </submittedName>
</protein>
<evidence type="ECO:0000313" key="2">
    <source>
        <dbReference type="EMBL" id="CAE0341656.1"/>
    </source>
</evidence>
<reference evidence="2" key="1">
    <citation type="submission" date="2021-01" db="EMBL/GenBank/DDBJ databases">
        <authorList>
            <person name="Corre E."/>
            <person name="Pelletier E."/>
            <person name="Niang G."/>
            <person name="Scheremetjew M."/>
            <person name="Finn R."/>
            <person name="Kale V."/>
            <person name="Holt S."/>
            <person name="Cochrane G."/>
            <person name="Meng A."/>
            <person name="Brown T."/>
            <person name="Cohen L."/>
        </authorList>
    </citation>
    <scope>NUCLEOTIDE SEQUENCE</scope>
    <source>
        <strain evidence="2">FSP1.4</strain>
    </source>
</reference>
<evidence type="ECO:0000256" key="1">
    <source>
        <dbReference type="SAM" id="MobiDB-lite"/>
    </source>
</evidence>
<sequence>MSYEQDYADLLAQGDSDEEDPVFELSKPQHNTKQAKSFIAKEDEQVITAMGSGSKTKTRNNERKKARKQKYAHAKADSREETKILPGGLSLEEAIVVPSYIDSDADEVAAAKGFNRAYLETKSLQEFDAQAVADDIEPERYYGNTEYKFMLKLTNAERLARLTTQMKFRASEGNGEAFYVIGVKDDGQAAGLSQDQMETSLRILHKMAWTLGLRIVIEFVKKARHGEIAKVRVF</sequence>
<feature type="region of interest" description="Disordered" evidence="1">
    <location>
        <begin position="1"/>
        <end position="79"/>
    </location>
</feature>
<proteinExistence type="predicted"/>
<name>A0A7S3IZC6_9SPIT</name>
<gene>
    <name evidence="2" type="ORF">EHAR0213_LOCUS563</name>
</gene>
<dbReference type="EMBL" id="HBII01001289">
    <property type="protein sequence ID" value="CAE0341656.1"/>
    <property type="molecule type" value="Transcribed_RNA"/>
</dbReference>